<reference evidence="9" key="1">
    <citation type="submission" date="2021-01" db="EMBL/GenBank/DDBJ databases">
        <authorList>
            <person name="Corre E."/>
            <person name="Pelletier E."/>
            <person name="Niang G."/>
            <person name="Scheremetjew M."/>
            <person name="Finn R."/>
            <person name="Kale V."/>
            <person name="Holt S."/>
            <person name="Cochrane G."/>
            <person name="Meng A."/>
            <person name="Brown T."/>
            <person name="Cohen L."/>
        </authorList>
    </citation>
    <scope>NUCLEOTIDE SEQUENCE</scope>
    <source>
        <strain evidence="9">CCMP125</strain>
    </source>
</reference>
<dbReference type="InterPro" id="IPR052053">
    <property type="entry name" value="IM_YidH-like"/>
</dbReference>
<accession>A0A7S2VAF4</accession>
<evidence type="ECO:0000256" key="2">
    <source>
        <dbReference type="ARBA" id="ARBA00022475"/>
    </source>
</evidence>
<feature type="transmembrane region" description="Helical" evidence="7">
    <location>
        <begin position="133"/>
        <end position="151"/>
    </location>
</feature>
<dbReference type="GO" id="GO:0005886">
    <property type="term" value="C:plasma membrane"/>
    <property type="evidence" value="ECO:0007669"/>
    <property type="project" value="UniProtKB-SubCell"/>
</dbReference>
<feature type="transmembrane region" description="Helical" evidence="7">
    <location>
        <begin position="94"/>
        <end position="112"/>
    </location>
</feature>
<evidence type="ECO:0000313" key="9">
    <source>
        <dbReference type="EMBL" id="CAD9945285.1"/>
    </source>
</evidence>
<feature type="compositionally biased region" description="Basic and acidic residues" evidence="6">
    <location>
        <begin position="26"/>
        <end position="44"/>
    </location>
</feature>
<keyword evidence="3 7" id="KW-0812">Transmembrane</keyword>
<keyword evidence="4 7" id="KW-1133">Transmembrane helix</keyword>
<name>A0A7S2VAF4_9STRA</name>
<evidence type="ECO:0000256" key="4">
    <source>
        <dbReference type="ARBA" id="ARBA00022989"/>
    </source>
</evidence>
<evidence type="ECO:0000256" key="1">
    <source>
        <dbReference type="ARBA" id="ARBA00004651"/>
    </source>
</evidence>
<organism evidence="9">
    <name type="scientific">Entomoneis paludosa</name>
    <dbReference type="NCBI Taxonomy" id="265537"/>
    <lineage>
        <taxon>Eukaryota</taxon>
        <taxon>Sar</taxon>
        <taxon>Stramenopiles</taxon>
        <taxon>Ochrophyta</taxon>
        <taxon>Bacillariophyta</taxon>
        <taxon>Bacillariophyceae</taxon>
        <taxon>Bacillariophycidae</taxon>
        <taxon>Entomoneidaceae</taxon>
        <taxon>Entomoneis</taxon>
    </lineage>
</organism>
<dbReference type="AlphaFoldDB" id="A0A7S2VAF4"/>
<evidence type="ECO:0000259" key="8">
    <source>
        <dbReference type="Pfam" id="PF02656"/>
    </source>
</evidence>
<dbReference type="InterPro" id="IPR003807">
    <property type="entry name" value="DUF202"/>
</dbReference>
<feature type="domain" description="DUF202" evidence="8">
    <location>
        <begin position="59"/>
        <end position="119"/>
    </location>
</feature>
<evidence type="ECO:0000256" key="7">
    <source>
        <dbReference type="SAM" id="Phobius"/>
    </source>
</evidence>
<feature type="region of interest" description="Disordered" evidence="6">
    <location>
        <begin position="26"/>
        <end position="46"/>
    </location>
</feature>
<sequence length="161" mass="17998">MMLNQTSPLLLRKDFEYITSNARNNNHESGKALDRQESKGHENYPRPGFSIMVKSSSARDHLANERTYLAWVRTGLALLGASIGLLKWEDISSVTAYIVALLGLVVLAVSTRRYFRVMHQLLEDKFEPNTSEALLVVGMALFAIGATFILHETGQLNVPHN</sequence>
<protein>
    <recommendedName>
        <fullName evidence="8">DUF202 domain-containing protein</fullName>
    </recommendedName>
</protein>
<keyword evidence="5 7" id="KW-0472">Membrane</keyword>
<dbReference type="PANTHER" id="PTHR34187:SF2">
    <property type="entry name" value="DUF202 DOMAIN-CONTAINING PROTEIN"/>
    <property type="match status" value="1"/>
</dbReference>
<evidence type="ECO:0000256" key="5">
    <source>
        <dbReference type="ARBA" id="ARBA00023136"/>
    </source>
</evidence>
<evidence type="ECO:0000256" key="6">
    <source>
        <dbReference type="SAM" id="MobiDB-lite"/>
    </source>
</evidence>
<keyword evidence="2" id="KW-1003">Cell membrane</keyword>
<dbReference type="Pfam" id="PF02656">
    <property type="entry name" value="DUF202"/>
    <property type="match status" value="1"/>
</dbReference>
<dbReference type="EMBL" id="HBHT01004077">
    <property type="protein sequence ID" value="CAD9945285.1"/>
    <property type="molecule type" value="Transcribed_RNA"/>
</dbReference>
<dbReference type="PANTHER" id="PTHR34187">
    <property type="entry name" value="FGR18P"/>
    <property type="match status" value="1"/>
</dbReference>
<comment type="subcellular location">
    <subcellularLocation>
        <location evidence="1">Cell membrane</location>
        <topology evidence="1">Multi-pass membrane protein</topology>
    </subcellularLocation>
</comment>
<gene>
    <name evidence="9" type="ORF">APAL1065_LOCUS2716</name>
</gene>
<evidence type="ECO:0000256" key="3">
    <source>
        <dbReference type="ARBA" id="ARBA00022692"/>
    </source>
</evidence>
<feature type="transmembrane region" description="Helical" evidence="7">
    <location>
        <begin position="68"/>
        <end position="88"/>
    </location>
</feature>
<proteinExistence type="predicted"/>